<accession>A0A5Q0H124</accession>
<reference evidence="8" key="1">
    <citation type="journal article" date="2021" name="Curr. Microbiol.">
        <title>Complete genome of nocamycin-producing strain Saccharothrix syringae NRRL B-16468 reveals the biosynthetic potential for secondary metabolites.</title>
        <authorList>
            <person name="Mo X."/>
            <person name="Yang S."/>
        </authorList>
    </citation>
    <scope>NUCLEOTIDE SEQUENCE [LARGE SCALE GENOMIC DNA]</scope>
    <source>
        <strain evidence="8">ATCC 51364 / DSM 43886 / JCM 6844 / KCTC 9398 / NBRC 14523 / NRRL B-16468 / INA 2240</strain>
    </source>
</reference>
<dbReference type="PANTHER" id="PTHR10696">
    <property type="entry name" value="GAMMA-BUTYROBETAINE HYDROXYLASE-RELATED"/>
    <property type="match status" value="1"/>
</dbReference>
<feature type="region of interest" description="Disordered" evidence="5">
    <location>
        <begin position="153"/>
        <end position="177"/>
    </location>
</feature>
<dbReference type="InterPro" id="IPR042098">
    <property type="entry name" value="TauD-like_sf"/>
</dbReference>
<name>A0A5Q0H124_SACSY</name>
<evidence type="ECO:0000313" key="8">
    <source>
        <dbReference type="Proteomes" id="UP000325787"/>
    </source>
</evidence>
<gene>
    <name evidence="7" type="ORF">EKG83_20785</name>
</gene>
<dbReference type="OrthoDB" id="5491415at2"/>
<dbReference type="GO" id="GO:0016491">
    <property type="term" value="F:oxidoreductase activity"/>
    <property type="evidence" value="ECO:0007669"/>
    <property type="project" value="UniProtKB-KW"/>
</dbReference>
<sequence>MVRNPTGATGALVLSCGSTRCVFTGEARWLYTAWKTADPAREVSMSTTDTAVPGTPDCFDPVRVPVSGPLEDFLTRPGTGGTDTAAARDRLADLVARHLLGEPGALVLTGLPTEPGAARRAVLRVTGLLGSALPQNREGELVREVRDRGTAIGEGSRARYSDSRLGGSPHTDGAEAPLPAPDVFTLFCVRQSERGGALRLVHVRDLVRELSGHPDLLAVLREPFHFDRRGDQGPDEPPTTAKPVLFEQRGRPAVTYLRSYVEKGHAHPHVPPLSREQVAALDLLDRVVESDRIARSGKLREGELALFDNLSLLHGRTEFEDESGHPRLLLRTWVRLDDALYG</sequence>
<keyword evidence="2" id="KW-0560">Oxidoreductase</keyword>
<dbReference type="KEGG" id="ssyi:EKG83_20785"/>
<dbReference type="AlphaFoldDB" id="A0A5Q0H124"/>
<keyword evidence="8" id="KW-1185">Reference proteome</keyword>
<protein>
    <recommendedName>
        <fullName evidence="6">TauD/TfdA-like domain-containing protein</fullName>
    </recommendedName>
</protein>
<evidence type="ECO:0000313" key="7">
    <source>
        <dbReference type="EMBL" id="QFZ19544.1"/>
    </source>
</evidence>
<evidence type="ECO:0000259" key="6">
    <source>
        <dbReference type="Pfam" id="PF02668"/>
    </source>
</evidence>
<dbReference type="PROSITE" id="PS51257">
    <property type="entry name" value="PROKAR_LIPOPROTEIN"/>
    <property type="match status" value="1"/>
</dbReference>
<evidence type="ECO:0000256" key="5">
    <source>
        <dbReference type="SAM" id="MobiDB-lite"/>
    </source>
</evidence>
<evidence type="ECO:0000256" key="4">
    <source>
        <dbReference type="ARBA" id="ARBA00023194"/>
    </source>
</evidence>
<dbReference type="Pfam" id="PF02668">
    <property type="entry name" value="TauD"/>
    <property type="match status" value="1"/>
</dbReference>
<evidence type="ECO:0000256" key="2">
    <source>
        <dbReference type="ARBA" id="ARBA00023002"/>
    </source>
</evidence>
<organism evidence="7 8">
    <name type="scientific">Saccharothrix syringae</name>
    <name type="common">Nocardiopsis syringae</name>
    <dbReference type="NCBI Taxonomy" id="103733"/>
    <lineage>
        <taxon>Bacteria</taxon>
        <taxon>Bacillati</taxon>
        <taxon>Actinomycetota</taxon>
        <taxon>Actinomycetes</taxon>
        <taxon>Pseudonocardiales</taxon>
        <taxon>Pseudonocardiaceae</taxon>
        <taxon>Saccharothrix</taxon>
    </lineage>
</organism>
<keyword evidence="3" id="KW-0408">Iron</keyword>
<dbReference type="GO" id="GO:0017000">
    <property type="term" value="P:antibiotic biosynthetic process"/>
    <property type="evidence" value="ECO:0007669"/>
    <property type="project" value="UniProtKB-KW"/>
</dbReference>
<dbReference type="Proteomes" id="UP000325787">
    <property type="component" value="Chromosome"/>
</dbReference>
<dbReference type="InterPro" id="IPR050411">
    <property type="entry name" value="AlphaKG_dependent_hydroxylases"/>
</dbReference>
<comment type="cofactor">
    <cofactor evidence="1">
        <name>Fe(2+)</name>
        <dbReference type="ChEBI" id="CHEBI:29033"/>
    </cofactor>
</comment>
<dbReference type="Gene3D" id="3.60.130.10">
    <property type="entry name" value="Clavaminate synthase-like"/>
    <property type="match status" value="1"/>
</dbReference>
<dbReference type="SUPFAM" id="SSF51197">
    <property type="entry name" value="Clavaminate synthase-like"/>
    <property type="match status" value="1"/>
</dbReference>
<dbReference type="PANTHER" id="PTHR10696:SF56">
    <property type="entry name" value="TAUD_TFDA-LIKE DOMAIN-CONTAINING PROTEIN"/>
    <property type="match status" value="1"/>
</dbReference>
<keyword evidence="4" id="KW-0045">Antibiotic biosynthesis</keyword>
<dbReference type="InterPro" id="IPR003819">
    <property type="entry name" value="TauD/TfdA-like"/>
</dbReference>
<feature type="domain" description="TauD/TfdA-like" evidence="6">
    <location>
        <begin position="86"/>
        <end position="333"/>
    </location>
</feature>
<dbReference type="EMBL" id="CP034550">
    <property type="protein sequence ID" value="QFZ19544.1"/>
    <property type="molecule type" value="Genomic_DNA"/>
</dbReference>
<evidence type="ECO:0000256" key="1">
    <source>
        <dbReference type="ARBA" id="ARBA00001954"/>
    </source>
</evidence>
<evidence type="ECO:0000256" key="3">
    <source>
        <dbReference type="ARBA" id="ARBA00023004"/>
    </source>
</evidence>
<proteinExistence type="predicted"/>